<evidence type="ECO:0000259" key="1">
    <source>
        <dbReference type="PROSITE" id="PS50164"/>
    </source>
</evidence>
<dbReference type="PROSITE" id="PS50164">
    <property type="entry name" value="GIY_YIG"/>
    <property type="match status" value="1"/>
</dbReference>
<reference evidence="2 3" key="1">
    <citation type="submission" date="2020-03" db="EMBL/GenBank/DDBJ databases">
        <title>Tamlana sp. nov, isolated from XXX.</title>
        <authorList>
            <person name="Cao W.R."/>
        </authorList>
    </citation>
    <scope>NUCLEOTIDE SEQUENCE [LARGE SCALE GENOMIC DNA]</scope>
    <source>
        <strain evidence="2 3">HST1-43</strain>
    </source>
</reference>
<dbReference type="Pfam" id="PF01541">
    <property type="entry name" value="GIY-YIG"/>
    <property type="match status" value="1"/>
</dbReference>
<evidence type="ECO:0000313" key="2">
    <source>
        <dbReference type="EMBL" id="NJX17275.1"/>
    </source>
</evidence>
<dbReference type="InterPro" id="IPR035901">
    <property type="entry name" value="GIY-YIG_endonuc_sf"/>
</dbReference>
<dbReference type="Proteomes" id="UP000760545">
    <property type="component" value="Unassembled WGS sequence"/>
</dbReference>
<evidence type="ECO:0000313" key="3">
    <source>
        <dbReference type="Proteomes" id="UP000760545"/>
    </source>
</evidence>
<keyword evidence="3" id="KW-1185">Reference proteome</keyword>
<feature type="domain" description="GIY-YIG" evidence="1">
    <location>
        <begin position="1"/>
        <end position="71"/>
    </location>
</feature>
<dbReference type="Gene3D" id="3.40.1440.10">
    <property type="entry name" value="GIY-YIG endonuclease"/>
    <property type="match status" value="1"/>
</dbReference>
<proteinExistence type="predicted"/>
<sequence>MLYSQQLDKYYVGHTGSSVSERLQKHLSDHKGFTSFAKDWQIVFTEAFESKSEAYQRELYIKKRKSRKYIEELIRSVE</sequence>
<organism evidence="2 3">
    <name type="scientific">Tamlana crocina</name>
    <dbReference type="NCBI Taxonomy" id="393006"/>
    <lineage>
        <taxon>Bacteria</taxon>
        <taxon>Pseudomonadati</taxon>
        <taxon>Bacteroidota</taxon>
        <taxon>Flavobacteriia</taxon>
        <taxon>Flavobacteriales</taxon>
        <taxon>Flavobacteriaceae</taxon>
        <taxon>Tamlana</taxon>
    </lineage>
</organism>
<dbReference type="SUPFAM" id="SSF82771">
    <property type="entry name" value="GIY-YIG endonuclease"/>
    <property type="match status" value="1"/>
</dbReference>
<dbReference type="InterPro" id="IPR000305">
    <property type="entry name" value="GIY-YIG_endonuc"/>
</dbReference>
<comment type="caution">
    <text evidence="2">The sequence shown here is derived from an EMBL/GenBank/DDBJ whole genome shotgun (WGS) entry which is preliminary data.</text>
</comment>
<accession>A0ABX1DG15</accession>
<gene>
    <name evidence="2" type="ORF">HC176_17530</name>
</gene>
<name>A0ABX1DG15_9FLAO</name>
<dbReference type="EMBL" id="JAAVJS010000446">
    <property type="protein sequence ID" value="NJX17275.1"/>
    <property type="molecule type" value="Genomic_DNA"/>
</dbReference>
<protein>
    <submittedName>
        <fullName evidence="2">GIY-YIG nuclease family protein</fullName>
    </submittedName>
</protein>